<dbReference type="CDD" id="cd01650">
    <property type="entry name" value="RT_nLTR_like"/>
    <property type="match status" value="1"/>
</dbReference>
<evidence type="ECO:0000259" key="1">
    <source>
        <dbReference type="PROSITE" id="PS50878"/>
    </source>
</evidence>
<feature type="domain" description="Reverse transcriptase" evidence="1">
    <location>
        <begin position="425"/>
        <end position="699"/>
    </location>
</feature>
<dbReference type="PANTHER" id="PTHR19446">
    <property type="entry name" value="REVERSE TRANSCRIPTASES"/>
    <property type="match status" value="1"/>
</dbReference>
<dbReference type="Gene3D" id="3.60.10.10">
    <property type="entry name" value="Endonuclease/exonuclease/phosphatase"/>
    <property type="match status" value="1"/>
</dbReference>
<dbReference type="Proteomes" id="UP000481153">
    <property type="component" value="Unassembled WGS sequence"/>
</dbReference>
<name>A0A6G0XLM7_9STRA</name>
<dbReference type="VEuPathDB" id="FungiDB:AeMF1_011171"/>
<dbReference type="EMBL" id="VJMJ01000041">
    <property type="protein sequence ID" value="KAF0741170.1"/>
    <property type="molecule type" value="Genomic_DNA"/>
</dbReference>
<dbReference type="InterPro" id="IPR036691">
    <property type="entry name" value="Endo/exonu/phosph_ase_sf"/>
</dbReference>
<dbReference type="SUPFAM" id="SSF56672">
    <property type="entry name" value="DNA/RNA polymerases"/>
    <property type="match status" value="1"/>
</dbReference>
<evidence type="ECO:0000313" key="3">
    <source>
        <dbReference type="Proteomes" id="UP000481153"/>
    </source>
</evidence>
<dbReference type="Pfam" id="PF00078">
    <property type="entry name" value="RVT_1"/>
    <property type="match status" value="1"/>
</dbReference>
<protein>
    <recommendedName>
        <fullName evidence="1">Reverse transcriptase domain-containing protein</fullName>
    </recommendedName>
</protein>
<dbReference type="PROSITE" id="PS50878">
    <property type="entry name" value="RT_POL"/>
    <property type="match status" value="1"/>
</dbReference>
<dbReference type="InterPro" id="IPR000477">
    <property type="entry name" value="RT_dom"/>
</dbReference>
<sequence length="1282" mass="146459">MPGFANLKPLWDKRVQDRYLVIHTTWNSTPVYFHNVYAPVEDDQRAAFFESLPVDFGDDDTGIHIVGGDFNLPMTTSLDATTPPSNYNAGKAECLAWLAALRVTDAWRLMYPSKPAHSGPRRKNRLDYIFVDRALATFHLHTTTYDANRFHGDHLTHTVTLMASPSTSQSQPSSKLWRLPRELLLDHRTVKAIQHEAQSLLDELLDQPDCNAGAKWSGWLRRMKRKMRQGQFNRLRHRQEVLTFLRRRLVNTKSDAKAGLADATTVDAVREIYTAAKKESHQASMDSGFDSHANLNESPTAYFLRKPPATKVPITSALLNGEIVTDPADVAKAFTAHWSSIMVEPSQAPPPDPTTREAVLDHLQTALSADQRDELDRPLTADELCSAIKSMRKNKSPGLDGWPAAFFQTAPEKFAAILVIVYEYQRKTHGLLLPHKRKSSITLLYKKGERADPGNYRPIALMPVEVKILSRVLARRLSSVAHILVHPTQSGFIKGRSMNDHIHLIQTLQHRATRTNEEWYATFLDFAEAYDMVRWSFLFEVLERMNIWPEFRDWVQLLYKKTQVHLLLNGALGPPIRPPRGVKQGCPLSCILFDLYLEPLGAMLRAYPEAGILLDNDNTLTSIFFADDSTLLSGSLESAEFQVDEIVGQFCAVSGAALNKAKCITLALNDNEEPLGRPSAPSITLSKSGEPIRFLGAYVGHRLDPLYHVHHINDKYLAAFSQWSCRARTIQGRRALATSMILGLIWHVTSVTPIPNGILLQWQKKLTKFIIGGHSSVDSSFRSPINKEWLFDKRLGLGIPHIASIIHGQRLRLLQRFIYESNTSPPPPWTTLVANQFANCTRSIHSPNRPYDFLWYSPQHSSAWLNLAELHPLWQDVWKSWSSVPTKYKFPLRPDFPTMLHMPFWLTSYNEFLHNGSVTPASLVSRSTEARLWCQHGVTNDVRCLYDILHLSTPRGRWPDFQQFLGLMSSGNPFCTVSLQHDGIWFSPVPRARGLYDHLTNVYHSVCARCQEDPLLHNIDKDPQPHAFRALVRDRIQPFEFWPRKLVARMAFQGPIPTSPHPTSTPQRHNHDKARSYMSLVRKSLQWITPVHADVWLRAILKMLPVNDRFKYYLPGEPERRLSPHNCGTNETIAHTLHECPSIAPIWAAHSPPWRQYGVSFSWSLSSNLDAFKVKTSARSLKDVLFQLWVMLTGVTLHMAWTQRNHRKHRHRHAPPHHVLVEESFIAWTSTIRWWMRRQDANDPILLEAKMALDKLLSIPPYFELRRKYPRCLSTETTFDVH</sequence>
<comment type="caution">
    <text evidence="2">The sequence shown here is derived from an EMBL/GenBank/DDBJ whole genome shotgun (WGS) entry which is preliminary data.</text>
</comment>
<dbReference type="VEuPathDB" id="FungiDB:AeMF1_004234"/>
<dbReference type="SUPFAM" id="SSF56219">
    <property type="entry name" value="DNase I-like"/>
    <property type="match status" value="1"/>
</dbReference>
<proteinExistence type="predicted"/>
<dbReference type="InterPro" id="IPR043502">
    <property type="entry name" value="DNA/RNA_pol_sf"/>
</dbReference>
<organism evidence="2 3">
    <name type="scientific">Aphanomyces euteiches</name>
    <dbReference type="NCBI Taxonomy" id="100861"/>
    <lineage>
        <taxon>Eukaryota</taxon>
        <taxon>Sar</taxon>
        <taxon>Stramenopiles</taxon>
        <taxon>Oomycota</taxon>
        <taxon>Saprolegniomycetes</taxon>
        <taxon>Saprolegniales</taxon>
        <taxon>Verrucalvaceae</taxon>
        <taxon>Aphanomyces</taxon>
    </lineage>
</organism>
<gene>
    <name evidence="2" type="ORF">Ae201684_003731</name>
</gene>
<accession>A0A6G0XLM7</accession>
<reference evidence="2 3" key="1">
    <citation type="submission" date="2019-07" db="EMBL/GenBank/DDBJ databases">
        <title>Genomics analysis of Aphanomyces spp. identifies a new class of oomycete effector associated with host adaptation.</title>
        <authorList>
            <person name="Gaulin E."/>
        </authorList>
    </citation>
    <scope>NUCLEOTIDE SEQUENCE [LARGE SCALE GENOMIC DNA]</scope>
    <source>
        <strain evidence="2 3">ATCC 201684</strain>
    </source>
</reference>
<dbReference type="VEuPathDB" id="FungiDB:AeMF1_006560"/>
<evidence type="ECO:0000313" key="2">
    <source>
        <dbReference type="EMBL" id="KAF0741170.1"/>
    </source>
</evidence>
<keyword evidence="3" id="KW-1185">Reference proteome</keyword>